<proteinExistence type="predicted"/>
<dbReference type="Proteomes" id="UP000231098">
    <property type="component" value="Unassembled WGS sequence"/>
</dbReference>
<dbReference type="AlphaFoldDB" id="A0A2H0X982"/>
<protein>
    <submittedName>
        <fullName evidence="1">Lactamase</fullName>
    </submittedName>
</protein>
<evidence type="ECO:0000313" key="1">
    <source>
        <dbReference type="EMBL" id="PIS21490.1"/>
    </source>
</evidence>
<dbReference type="EMBL" id="PEYV01000041">
    <property type="protein sequence ID" value="PIS21490.1"/>
    <property type="molecule type" value="Genomic_DNA"/>
</dbReference>
<reference evidence="2" key="1">
    <citation type="submission" date="2017-09" db="EMBL/GenBank/DDBJ databases">
        <title>Depth-based differentiation of microbial function through sediment-hosted aquifers and enrichment of novel symbionts in the deep terrestrial subsurface.</title>
        <authorList>
            <person name="Probst A.J."/>
            <person name="Ladd B."/>
            <person name="Jarett J.K."/>
            <person name="Geller-Mcgrath D.E."/>
            <person name="Sieber C.M.K."/>
            <person name="Emerson J.B."/>
            <person name="Anantharaman K."/>
            <person name="Thomas B.C."/>
            <person name="Malmstrom R."/>
            <person name="Stieglmeier M."/>
            <person name="Klingl A."/>
            <person name="Woyke T."/>
            <person name="Ryan C.M."/>
            <person name="Banfield J.F."/>
        </authorList>
    </citation>
    <scope>NUCLEOTIDE SEQUENCE [LARGE SCALE GENOMIC DNA]</scope>
</reference>
<organism evidence="1 2">
    <name type="scientific">candidate division WWE3 bacterium CG08_land_8_20_14_0_20_41_15</name>
    <dbReference type="NCBI Taxonomy" id="1975086"/>
    <lineage>
        <taxon>Bacteria</taxon>
        <taxon>Katanobacteria</taxon>
    </lineage>
</organism>
<name>A0A2H0X982_UNCKA</name>
<dbReference type="Pfam" id="PF13483">
    <property type="entry name" value="Lactamase_B_3"/>
    <property type="match status" value="1"/>
</dbReference>
<evidence type="ECO:0000313" key="2">
    <source>
        <dbReference type="Proteomes" id="UP000231098"/>
    </source>
</evidence>
<dbReference type="SUPFAM" id="SSF56281">
    <property type="entry name" value="Metallo-hydrolase/oxidoreductase"/>
    <property type="match status" value="1"/>
</dbReference>
<comment type="caution">
    <text evidence="1">The sequence shown here is derived from an EMBL/GenBank/DDBJ whole genome shotgun (WGS) entry which is preliminary data.</text>
</comment>
<gene>
    <name evidence="1" type="ORF">COT51_02510</name>
</gene>
<accession>A0A2H0X982</accession>
<dbReference type="PANTHER" id="PTHR42967:SF1">
    <property type="entry name" value="MBL FOLD METALLO-HYDROLASE"/>
    <property type="match status" value="1"/>
</dbReference>
<sequence>MEIKYLGHSAFIIKTKEITIIIDPFDPEMVGEKWEKQPADLVLITHDHKDHNYIEGIEGSEKPENTIPTDFHRPFVIKSQGEYEVSGVHIFGFSAFHDGKGGAIRGKTTIYRIEADGFALVHLGDLGHKLTPEQVEEIGSVDILMIPVGGKVTIDPEIATEIIAELSPAFVLPCHYKTEKSKMSDLLEVSNFLKAIGGEPLSMDKLNLKTREDIPADTKVALLKI</sequence>
<dbReference type="PANTHER" id="PTHR42967">
    <property type="entry name" value="METAL DEPENDENT HYDROLASE"/>
    <property type="match status" value="1"/>
</dbReference>
<dbReference type="Gene3D" id="3.60.15.10">
    <property type="entry name" value="Ribonuclease Z/Hydroxyacylglutathione hydrolase-like"/>
    <property type="match status" value="1"/>
</dbReference>
<dbReference type="InterPro" id="IPR036866">
    <property type="entry name" value="RibonucZ/Hydroxyglut_hydro"/>
</dbReference>